<organism evidence="2 3">
    <name type="scientific">Spirulina subsalsa FACHB-351</name>
    <dbReference type="NCBI Taxonomy" id="234711"/>
    <lineage>
        <taxon>Bacteria</taxon>
        <taxon>Bacillati</taxon>
        <taxon>Cyanobacteriota</taxon>
        <taxon>Cyanophyceae</taxon>
        <taxon>Spirulinales</taxon>
        <taxon>Spirulinaceae</taxon>
        <taxon>Spirulina</taxon>
    </lineage>
</organism>
<dbReference type="Pfam" id="PF19289">
    <property type="entry name" value="PmbA_TldD_3rd"/>
    <property type="match status" value="1"/>
</dbReference>
<dbReference type="InterPro" id="IPR036059">
    <property type="entry name" value="TldD/PmbA_sf"/>
</dbReference>
<dbReference type="Gene3D" id="3.30.2290.10">
    <property type="entry name" value="PmbA/TldD superfamily"/>
    <property type="match status" value="1"/>
</dbReference>
<dbReference type="RefSeq" id="WP_265266563.1">
    <property type="nucleotide sequence ID" value="NZ_JAIHOM010000157.1"/>
</dbReference>
<evidence type="ECO:0000259" key="1">
    <source>
        <dbReference type="Pfam" id="PF19289"/>
    </source>
</evidence>
<accession>A0ABT3LAV4</accession>
<comment type="caution">
    <text evidence="2">The sequence shown here is derived from an EMBL/GenBank/DDBJ whole genome shotgun (WGS) entry which is preliminary data.</text>
</comment>
<dbReference type="PANTHER" id="PTHR43421:SF1">
    <property type="entry name" value="METALLOPROTEASE PMBA"/>
    <property type="match status" value="1"/>
</dbReference>
<dbReference type="EMBL" id="JAIHOM010000157">
    <property type="protein sequence ID" value="MCW6038645.1"/>
    <property type="molecule type" value="Genomic_DNA"/>
</dbReference>
<dbReference type="PANTHER" id="PTHR43421">
    <property type="entry name" value="METALLOPROTEASE PMBA"/>
    <property type="match status" value="1"/>
</dbReference>
<evidence type="ECO:0000313" key="3">
    <source>
        <dbReference type="Proteomes" id="UP001526426"/>
    </source>
</evidence>
<dbReference type="SUPFAM" id="SSF111283">
    <property type="entry name" value="Putative modulator of DNA gyrase, PmbA/TldD"/>
    <property type="match status" value="1"/>
</dbReference>
<dbReference type="InterPro" id="IPR047657">
    <property type="entry name" value="PmbA"/>
</dbReference>
<reference evidence="2 3" key="1">
    <citation type="submission" date="2021-08" db="EMBL/GenBank/DDBJ databases">
        <title>Draft genome sequence of Spirulina subsalsa with high tolerance to salinity and hype-accumulation of phycocyanin.</title>
        <authorList>
            <person name="Pei H."/>
            <person name="Jiang L."/>
        </authorList>
    </citation>
    <scope>NUCLEOTIDE SEQUENCE [LARGE SCALE GENOMIC DNA]</scope>
    <source>
        <strain evidence="2 3">FACHB-351</strain>
    </source>
</reference>
<keyword evidence="3" id="KW-1185">Reference proteome</keyword>
<gene>
    <name evidence="2" type="ORF">K4A83_20555</name>
</gene>
<protein>
    <submittedName>
        <fullName evidence="2">TldD/PmbA family protein</fullName>
    </submittedName>
</protein>
<dbReference type="InterPro" id="IPR035068">
    <property type="entry name" value="TldD/PmbA_N"/>
</dbReference>
<name>A0ABT3LAV4_9CYAN</name>
<feature type="domain" description="Metalloprotease TldD/E C-terminal" evidence="1">
    <location>
        <begin position="221"/>
        <end position="434"/>
    </location>
</feature>
<dbReference type="Proteomes" id="UP001526426">
    <property type="component" value="Unassembled WGS sequence"/>
</dbReference>
<dbReference type="InterPro" id="IPR045569">
    <property type="entry name" value="Metalloprtase-TldD/E_C"/>
</dbReference>
<sequence>MGEINSQSSSQLAEQLIDLALKAGASCAEVYQSNSLAHPVFFEANRLKQLESSEAQGIALRLWREGCPGLAVAYGRVEPQVLVDKALALSQLNPPEPIELASEQQQVFPNFGDRVEVGELVKLGREAIALIRARYPEVLCSAELQCEQETTLLINSQNLHCQYTDITLSASLGVEWVRGEDFLGIYEDQETRNELEMERLLQAIWQRLTWAENNTLPPKGCVPILFTSKAATMLWGTICEATNSKRILEGSSPWSQQQGETVLSPLLTLSQKPDFGPYSCPFDDEGTPTQTLALIVNGQLNHIYTDRTVGRKLGISSTGNGFRPSLGRYPTPDLINLIIEPGEGTFNELVRHLDDGLIVDQMLGEGADISGDFSINVELGYRVRDGQIVGRVKDTMLAGNVYTALKQVMALGGDAQWQGFCYTPSLIVDSLSVVSS</sequence>
<proteinExistence type="predicted"/>
<evidence type="ECO:0000313" key="2">
    <source>
        <dbReference type="EMBL" id="MCW6038645.1"/>
    </source>
</evidence>